<gene>
    <name evidence="3" type="ORF">Q2T77_27450</name>
</gene>
<dbReference type="Pfam" id="PF04955">
    <property type="entry name" value="HupE_UreJ"/>
    <property type="match status" value="1"/>
</dbReference>
<reference evidence="3" key="1">
    <citation type="submission" date="2023-06" db="EMBL/GenBank/DDBJ databases">
        <authorList>
            <person name="Jiang Y."/>
            <person name="Liu Q."/>
        </authorList>
    </citation>
    <scope>NUCLEOTIDE SEQUENCE</scope>
    <source>
        <strain evidence="3">CGMCC 1.12090</strain>
    </source>
</reference>
<keyword evidence="1" id="KW-0812">Transmembrane</keyword>
<protein>
    <submittedName>
        <fullName evidence="3">HupE/UreJ family protein</fullName>
    </submittedName>
</protein>
<evidence type="ECO:0000256" key="2">
    <source>
        <dbReference type="SAM" id="SignalP"/>
    </source>
</evidence>
<feature type="transmembrane region" description="Helical" evidence="1">
    <location>
        <begin position="70"/>
        <end position="90"/>
    </location>
</feature>
<dbReference type="InterPro" id="IPR007038">
    <property type="entry name" value="HupE_UreJ"/>
</dbReference>
<feature type="transmembrane region" description="Helical" evidence="1">
    <location>
        <begin position="179"/>
        <end position="200"/>
    </location>
</feature>
<dbReference type="RefSeq" id="WP_301813909.1">
    <property type="nucleotide sequence ID" value="NZ_JAUJZH010000024.1"/>
</dbReference>
<keyword evidence="4" id="KW-1185">Reference proteome</keyword>
<feature type="signal peptide" evidence="2">
    <location>
        <begin position="1"/>
        <end position="23"/>
    </location>
</feature>
<comment type="caution">
    <text evidence="3">The sequence shown here is derived from an EMBL/GenBank/DDBJ whole genome shotgun (WGS) entry which is preliminary data.</text>
</comment>
<proteinExistence type="predicted"/>
<keyword evidence="2" id="KW-0732">Signal</keyword>
<feature type="transmembrane region" description="Helical" evidence="1">
    <location>
        <begin position="149"/>
        <end position="172"/>
    </location>
</feature>
<accession>A0ABT8SC60</accession>
<feature type="chain" id="PRO_5045802149" evidence="2">
    <location>
        <begin position="24"/>
        <end position="201"/>
    </location>
</feature>
<sequence>MRITRTAPVLALLLATLPLAASAHTGVDAGLHHGLLAGFLHPLTGADHLAAMVAVGLWSALTARRAWPDLLWAPLGFASMLLAGALAGLAGVQLPAVEPMIAASLLVLGLLVLTQRRLPPLVAAALVGVFAVFHGIAHGQELAGESGAALTLAGMLAATVLLHAAGIAAGWALRHGHRWLPRIAGAAVALFGVALLGGALA</sequence>
<feature type="transmembrane region" description="Helical" evidence="1">
    <location>
        <begin position="38"/>
        <end position="58"/>
    </location>
</feature>
<dbReference type="PIRSF" id="PIRSF016919">
    <property type="entry name" value="HupE_UreJ"/>
    <property type="match status" value="1"/>
</dbReference>
<evidence type="ECO:0000313" key="4">
    <source>
        <dbReference type="Proteomes" id="UP001169027"/>
    </source>
</evidence>
<dbReference type="Proteomes" id="UP001169027">
    <property type="component" value="Unassembled WGS sequence"/>
</dbReference>
<keyword evidence="1" id="KW-1133">Transmembrane helix</keyword>
<name>A0ABT8SC60_9BURK</name>
<feature type="transmembrane region" description="Helical" evidence="1">
    <location>
        <begin position="120"/>
        <end position="137"/>
    </location>
</feature>
<organism evidence="3 4">
    <name type="scientific">Variovorax ginsengisoli</name>
    <dbReference type="NCBI Taxonomy" id="363844"/>
    <lineage>
        <taxon>Bacteria</taxon>
        <taxon>Pseudomonadati</taxon>
        <taxon>Pseudomonadota</taxon>
        <taxon>Betaproteobacteria</taxon>
        <taxon>Burkholderiales</taxon>
        <taxon>Comamonadaceae</taxon>
        <taxon>Variovorax</taxon>
    </lineage>
</organism>
<evidence type="ECO:0000256" key="1">
    <source>
        <dbReference type="SAM" id="Phobius"/>
    </source>
</evidence>
<evidence type="ECO:0000313" key="3">
    <source>
        <dbReference type="EMBL" id="MDO1536028.1"/>
    </source>
</evidence>
<dbReference type="EMBL" id="JAUKVY010000024">
    <property type="protein sequence ID" value="MDO1536028.1"/>
    <property type="molecule type" value="Genomic_DNA"/>
</dbReference>
<keyword evidence="1" id="KW-0472">Membrane</keyword>
<feature type="transmembrane region" description="Helical" evidence="1">
    <location>
        <begin position="96"/>
        <end position="113"/>
    </location>
</feature>